<dbReference type="EMBL" id="JACBKZ010000006">
    <property type="protein sequence ID" value="KAF5947700.1"/>
    <property type="molecule type" value="Genomic_DNA"/>
</dbReference>
<dbReference type="SUPFAM" id="SSF51430">
    <property type="entry name" value="NAD(P)-linked oxidoreductase"/>
    <property type="match status" value="1"/>
</dbReference>
<dbReference type="PANTHER" id="PTHR11732">
    <property type="entry name" value="ALDO/KETO REDUCTASE"/>
    <property type="match status" value="1"/>
</dbReference>
<reference evidence="2" key="1">
    <citation type="journal article" date="2020" name="Nat. Commun.">
        <title>Genome assembly of wild tea tree DASZ reveals pedigree and selection history of tea varieties.</title>
        <authorList>
            <person name="Zhang W."/>
            <person name="Zhang Y."/>
            <person name="Qiu H."/>
            <person name="Guo Y."/>
            <person name="Wan H."/>
            <person name="Zhang X."/>
            <person name="Scossa F."/>
            <person name="Alseekh S."/>
            <person name="Zhang Q."/>
            <person name="Wang P."/>
            <person name="Xu L."/>
            <person name="Schmidt M.H."/>
            <person name="Jia X."/>
            <person name="Li D."/>
            <person name="Zhu A."/>
            <person name="Guo F."/>
            <person name="Chen W."/>
            <person name="Ni D."/>
            <person name="Usadel B."/>
            <person name="Fernie A.R."/>
            <person name="Wen W."/>
        </authorList>
    </citation>
    <scope>NUCLEOTIDE SEQUENCE [LARGE SCALE GENOMIC DNA]</scope>
    <source>
        <strain evidence="2">cv. G240</strain>
    </source>
</reference>
<comment type="caution">
    <text evidence="1">The sequence shown here is derived from an EMBL/GenBank/DDBJ whole genome shotgun (WGS) entry which is preliminary data.</text>
</comment>
<dbReference type="InterPro" id="IPR036812">
    <property type="entry name" value="NAD(P)_OxRdtase_dom_sf"/>
</dbReference>
<organism evidence="1 2">
    <name type="scientific">Camellia sinensis</name>
    <name type="common">Tea plant</name>
    <name type="synonym">Thea sinensis</name>
    <dbReference type="NCBI Taxonomy" id="4442"/>
    <lineage>
        <taxon>Eukaryota</taxon>
        <taxon>Viridiplantae</taxon>
        <taxon>Streptophyta</taxon>
        <taxon>Embryophyta</taxon>
        <taxon>Tracheophyta</taxon>
        <taxon>Spermatophyta</taxon>
        <taxon>Magnoliopsida</taxon>
        <taxon>eudicotyledons</taxon>
        <taxon>Gunneridae</taxon>
        <taxon>Pentapetalae</taxon>
        <taxon>asterids</taxon>
        <taxon>Ericales</taxon>
        <taxon>Theaceae</taxon>
        <taxon>Camellia</taxon>
    </lineage>
</organism>
<proteinExistence type="predicted"/>
<sequence length="118" mass="13343">MYLVHWPVKLKPWANNVVPIEDEFERLLDLETTWAGMERCLDMGMCRWKCIQCGGKQSLENSVGITRSCQCIFTLGGPGNSWGSTAVIDNPIIQSIAPKHHATPAQTQCLIRRFRALR</sequence>
<dbReference type="InterPro" id="IPR020471">
    <property type="entry name" value="AKR"/>
</dbReference>
<reference evidence="1 2" key="2">
    <citation type="submission" date="2020-07" db="EMBL/GenBank/DDBJ databases">
        <title>Genome assembly of wild tea tree DASZ reveals pedigree and selection history of tea varieties.</title>
        <authorList>
            <person name="Zhang W."/>
        </authorList>
    </citation>
    <scope>NUCLEOTIDE SEQUENCE [LARGE SCALE GENOMIC DNA]</scope>
    <source>
        <strain evidence="2">cv. G240</strain>
        <tissue evidence="1">Leaf</tissue>
    </source>
</reference>
<evidence type="ECO:0000313" key="2">
    <source>
        <dbReference type="Proteomes" id="UP000593564"/>
    </source>
</evidence>
<evidence type="ECO:0000313" key="1">
    <source>
        <dbReference type="EMBL" id="KAF5947700.1"/>
    </source>
</evidence>
<dbReference type="GO" id="GO:0016491">
    <property type="term" value="F:oxidoreductase activity"/>
    <property type="evidence" value="ECO:0007669"/>
    <property type="project" value="InterPro"/>
</dbReference>
<dbReference type="AlphaFoldDB" id="A0A7J7H3Z1"/>
<keyword evidence="2" id="KW-1185">Reference proteome</keyword>
<name>A0A7J7H3Z1_CAMSI</name>
<accession>A0A7J7H3Z1</accession>
<gene>
    <name evidence="1" type="ORF">HYC85_013657</name>
</gene>
<dbReference type="Proteomes" id="UP000593564">
    <property type="component" value="Unassembled WGS sequence"/>
</dbReference>
<protein>
    <submittedName>
        <fullName evidence="1">Uncharacterized protein</fullName>
    </submittedName>
</protein>